<feature type="region of interest" description="Disordered" evidence="1">
    <location>
        <begin position="1"/>
        <end position="20"/>
    </location>
</feature>
<proteinExistence type="predicted"/>
<protein>
    <submittedName>
        <fullName evidence="2">Uncharacterized protein</fullName>
    </submittedName>
</protein>
<keyword evidence="3" id="KW-1185">Reference proteome</keyword>
<evidence type="ECO:0000313" key="3">
    <source>
        <dbReference type="Proteomes" id="UP000334340"/>
    </source>
</evidence>
<gene>
    <name evidence="2" type="ORF">MELA_01615</name>
</gene>
<evidence type="ECO:0000313" key="2">
    <source>
        <dbReference type="EMBL" id="VUZ85233.1"/>
    </source>
</evidence>
<dbReference type="EMBL" id="CABIKM010000024">
    <property type="protein sequence ID" value="VUZ85233.1"/>
    <property type="molecule type" value="Genomic_DNA"/>
</dbReference>
<dbReference type="AlphaFoldDB" id="A0A564ZJ86"/>
<name>A0A564ZJ86_9BACT</name>
<reference evidence="2 3" key="1">
    <citation type="submission" date="2019-07" db="EMBL/GenBank/DDBJ databases">
        <authorList>
            <person name="Cremers G."/>
        </authorList>
    </citation>
    <scope>NUCLEOTIDE SEQUENCE [LARGE SCALE GENOMIC DNA]</scope>
</reference>
<accession>A0A564ZJ86</accession>
<sequence>MEHRGIGCTPAAGDSIGETEDTNVLSGLQGFRRAVAEEGGAGTFLRREALPHAPDAWFVPDSMKIGYEISFTRHFFKPQPLRTLEEIRADILALEKETEGLVGEINGGGGR</sequence>
<evidence type="ECO:0000256" key="1">
    <source>
        <dbReference type="SAM" id="MobiDB-lite"/>
    </source>
</evidence>
<dbReference type="Proteomes" id="UP000334340">
    <property type="component" value="Unassembled WGS sequence"/>
</dbReference>
<organism evidence="2 3">
    <name type="scientific">Candidatus Methylomirabilis lanthanidiphila</name>
    <dbReference type="NCBI Taxonomy" id="2211376"/>
    <lineage>
        <taxon>Bacteria</taxon>
        <taxon>Candidatus Methylomirabilota</taxon>
        <taxon>Candidatus Methylomirabilia</taxon>
        <taxon>Candidatus Methylomirabilales</taxon>
        <taxon>Candidatus Methylomirabilaceae</taxon>
        <taxon>Candidatus Methylomirabilis</taxon>
    </lineage>
</organism>